<feature type="binding site" evidence="8">
    <location>
        <position position="866"/>
    </location>
    <ligand>
        <name>Zn(2+)</name>
        <dbReference type="ChEBI" id="CHEBI:29105"/>
        <label>1</label>
    </ligand>
</feature>
<dbReference type="Gene3D" id="3.40.1440.60">
    <property type="entry name" value="PriA, 3(prime) DNA-binding domain"/>
    <property type="match status" value="1"/>
</dbReference>
<sequence length="1089" mass="110540">MTHSDDALLPLDAVRPPASSKDTKGAPVPAAERPVARVVVDSPLPHLDRPFDYLVPVSMHETAEPGVRVRVRFAGKLVDGFVLERVDQSEHEGKLTPLERVVSPERVLTPEITGLARAVADRYAGTLTDVLRLAIPPRHAKAESEVPKPAAGQDTPTGGEPEMDAAGRQGTSVGGEPVTDATGRRDTPVGGEPERDAAGRRDTPADGRPDAVVTGPSAPSDAGGADVVSEMAELRGRGAVPEGADPEGAGSDGVGSDGVGPDRADATGEPGDQAPSPADQAVPAAGRAVPQADRAIPAAGEVAPSPDEAALPADRAVPSADEAVPPAGPEVSPAGPAVPPAGQAVPPADRGTPSVGLSASIGGEGSRAGERAVRLAVPIVRPDGQTAKPEGTASGRSVPSRGQGGGTGGGVGRPDEQGGRPGVQAKGGRQVVPSGGAEKGGERAPGGEGSAWDAYPNGPSFLDALRNGRAPRAVWSALPGARGWAGAVAEAVRATLDGGRGAVVVVPDGKDVALADGEFARVLGPGRHVALTADLGPAERYRRWLKVLRGQVRAVVGTRAAMFAPVAELGLVAIWDDGDDLHAERLAPYPHAREVLGLRAHRTGAAMLIGGYARTAEATQLIAGRWARPIVAARTTIRSLAPRVRPAGEDAELAKDQAARQARLPSIAWRALRQGLESGGPVLVQVPRRGYLPALACQHCRAPARCVLPPTRTAAHAREEGRPGATPVTGRGAGEAVPPMGGGRPEAVPPAGGGAAAAIPLMGGGAGEAIQLTGEGGAEAIPLSGRSRADAVPQPGWGAGEPIAQTGRGRAGAIPLTGRDAAQDAPVAGGAGPLCHGPLALRGGGHAAPCCRWCGRVDAAWRCPSCGSPRLRAVVTGARRTAEELGRAFPSVQVRTSGRDGVLATVPGTRALVVATPGAEPVAEGGYAAAVLLDGWALLGRADLRAGEETVRRWMNAAALLRPGAELVVLGDAGLPAVQALLRWDPITHAERELGDRAELGFPPAVRMATLTGAASAVRQMLDEVRLPPEAQVLGPVPVDEQGQERAMIRVRRGGGAALAAALKGASGVRAARKTPDVVRVSVDPLDLI</sequence>
<reference evidence="12" key="1">
    <citation type="journal article" date="2019" name="Int. J. Syst. Evol. Microbiol.">
        <title>The Global Catalogue of Microorganisms (GCM) 10K type strain sequencing project: providing services to taxonomists for standard genome sequencing and annotation.</title>
        <authorList>
            <consortium name="The Broad Institute Genomics Platform"/>
            <consortium name="The Broad Institute Genome Sequencing Center for Infectious Disease"/>
            <person name="Wu L."/>
            <person name="Ma J."/>
        </authorList>
    </citation>
    <scope>NUCLEOTIDE SEQUENCE [LARGE SCALE GENOMIC DNA]</scope>
    <source>
        <strain evidence="12">JCM 17326</strain>
    </source>
</reference>
<feature type="region of interest" description="Disordered" evidence="9">
    <location>
        <begin position="713"/>
        <end position="751"/>
    </location>
</feature>
<comment type="caution">
    <text evidence="8">Lacks conserved residue(s) required for the propagation of feature annotation.</text>
</comment>
<evidence type="ECO:0000256" key="8">
    <source>
        <dbReference type="HAMAP-Rule" id="MF_00983"/>
    </source>
</evidence>
<name>A0ABP6WTX6_9ACTN</name>
<gene>
    <name evidence="8" type="primary">priA</name>
    <name evidence="11" type="ORF">GCM10022419_040350</name>
</gene>
<keyword evidence="7 8" id="KW-0238">DNA-binding</keyword>
<comment type="subunit">
    <text evidence="8">Component of the replication restart primosome.</text>
</comment>
<keyword evidence="1 8" id="KW-0639">Primosome</keyword>
<evidence type="ECO:0000256" key="5">
    <source>
        <dbReference type="ARBA" id="ARBA00022833"/>
    </source>
</evidence>
<keyword evidence="2 8" id="KW-0235">DNA replication</keyword>
<dbReference type="Gene3D" id="3.40.50.300">
    <property type="entry name" value="P-loop containing nucleotide triphosphate hydrolases"/>
    <property type="match status" value="1"/>
</dbReference>
<dbReference type="EMBL" id="BAABDQ010000007">
    <property type="protein sequence ID" value="GAA3555846.1"/>
    <property type="molecule type" value="Genomic_DNA"/>
</dbReference>
<evidence type="ECO:0000313" key="12">
    <source>
        <dbReference type="Proteomes" id="UP001500630"/>
    </source>
</evidence>
<comment type="function">
    <text evidence="8">Initiates the restart of stalled replication forks, which reloads the replicative helicase on sites other than the origin of replication. Recognizes and binds to abandoned replication forks and remodels them to uncover a helicase loading site. Promotes assembly of the primosome at these replication forks.</text>
</comment>
<evidence type="ECO:0000256" key="4">
    <source>
        <dbReference type="ARBA" id="ARBA00022741"/>
    </source>
</evidence>
<feature type="compositionally biased region" description="Basic and acidic residues" evidence="9">
    <location>
        <begin position="182"/>
        <end position="209"/>
    </location>
</feature>
<keyword evidence="6 8" id="KW-0067">ATP-binding</keyword>
<feature type="region of interest" description="Disordered" evidence="9">
    <location>
        <begin position="138"/>
        <end position="455"/>
    </location>
</feature>
<evidence type="ECO:0000256" key="1">
    <source>
        <dbReference type="ARBA" id="ARBA00022515"/>
    </source>
</evidence>
<keyword evidence="3 8" id="KW-0479">Metal-binding</keyword>
<feature type="region of interest" description="Disordered" evidence="9">
    <location>
        <begin position="786"/>
        <end position="812"/>
    </location>
</feature>
<evidence type="ECO:0000256" key="6">
    <source>
        <dbReference type="ARBA" id="ARBA00022840"/>
    </source>
</evidence>
<keyword evidence="12" id="KW-1185">Reference proteome</keyword>
<evidence type="ECO:0000256" key="9">
    <source>
        <dbReference type="SAM" id="MobiDB-lite"/>
    </source>
</evidence>
<comment type="cofactor">
    <cofactor evidence="8">
        <name>Zn(2+)</name>
        <dbReference type="ChEBI" id="CHEBI:29105"/>
    </cofactor>
    <text evidence="8">Binds 2 zinc ions per subunit.</text>
</comment>
<feature type="compositionally biased region" description="Low complexity" evidence="9">
    <location>
        <begin position="323"/>
        <end position="348"/>
    </location>
</feature>
<accession>A0ABP6WTX6</accession>
<dbReference type="RefSeq" id="WP_425570308.1">
    <property type="nucleotide sequence ID" value="NZ_BAABDQ010000007.1"/>
</dbReference>
<feature type="compositionally biased region" description="Gly residues" evidence="9">
    <location>
        <begin position="402"/>
        <end position="412"/>
    </location>
</feature>
<evidence type="ECO:0000256" key="7">
    <source>
        <dbReference type="ARBA" id="ARBA00023125"/>
    </source>
</evidence>
<comment type="caution">
    <text evidence="8">As this protein does not have any detectable helicase domains, it probably does not have helicase activity.</text>
</comment>
<proteinExistence type="inferred from homology"/>
<dbReference type="HAMAP" id="MF_00983">
    <property type="entry name" value="PriA"/>
    <property type="match status" value="1"/>
</dbReference>
<keyword evidence="4 8" id="KW-0547">Nucleotide-binding</keyword>
<organism evidence="11 12">
    <name type="scientific">Nonomuraea rosea</name>
    <dbReference type="NCBI Taxonomy" id="638574"/>
    <lineage>
        <taxon>Bacteria</taxon>
        <taxon>Bacillati</taxon>
        <taxon>Actinomycetota</taxon>
        <taxon>Actinomycetes</taxon>
        <taxon>Streptosporangiales</taxon>
        <taxon>Streptosporangiaceae</taxon>
        <taxon>Nonomuraea</taxon>
    </lineage>
</organism>
<feature type="binding site" evidence="8">
    <location>
        <position position="706"/>
    </location>
    <ligand>
        <name>Zn(2+)</name>
        <dbReference type="ChEBI" id="CHEBI:29105"/>
        <label>2</label>
    </ligand>
</feature>
<dbReference type="Pfam" id="PF17764">
    <property type="entry name" value="PriA_3primeBD"/>
    <property type="match status" value="1"/>
</dbReference>
<dbReference type="PANTHER" id="PTHR30580">
    <property type="entry name" value="PRIMOSOMAL PROTEIN N"/>
    <property type="match status" value="1"/>
</dbReference>
<protein>
    <recommendedName>
        <fullName evidence="8">Probable replication restart protein PriA</fullName>
    </recommendedName>
    <alternativeName>
        <fullName evidence="8">Putative ATP-dependent DNA helicase PriA</fullName>
    </alternativeName>
</protein>
<evidence type="ECO:0000313" key="11">
    <source>
        <dbReference type="EMBL" id="GAA3555846.1"/>
    </source>
</evidence>
<feature type="binding site" evidence="8">
    <location>
        <position position="697"/>
    </location>
    <ligand>
        <name>Zn(2+)</name>
        <dbReference type="ChEBI" id="CHEBI:29105"/>
        <label>1</label>
    </ligand>
</feature>
<dbReference type="InterPro" id="IPR027417">
    <property type="entry name" value="P-loop_NTPase"/>
</dbReference>
<feature type="binding site" evidence="8">
    <location>
        <position position="863"/>
    </location>
    <ligand>
        <name>Zn(2+)</name>
        <dbReference type="ChEBI" id="CHEBI:29105"/>
        <label>1</label>
    </ligand>
</feature>
<feature type="domain" description="Primosomal protein N' 3' DNA-binding" evidence="10">
    <location>
        <begin position="37"/>
        <end position="136"/>
    </location>
</feature>
<evidence type="ECO:0000259" key="10">
    <source>
        <dbReference type="Pfam" id="PF17764"/>
    </source>
</evidence>
<dbReference type="Proteomes" id="UP001500630">
    <property type="component" value="Unassembled WGS sequence"/>
</dbReference>
<dbReference type="PANTHER" id="PTHR30580:SF0">
    <property type="entry name" value="PRIMOSOMAL PROTEIN N"/>
    <property type="match status" value="1"/>
</dbReference>
<keyword evidence="5 8" id="KW-0862">Zinc</keyword>
<feature type="region of interest" description="Disordered" evidence="9">
    <location>
        <begin position="1"/>
        <end position="31"/>
    </location>
</feature>
<evidence type="ECO:0000256" key="2">
    <source>
        <dbReference type="ARBA" id="ARBA00022705"/>
    </source>
</evidence>
<dbReference type="InterPro" id="IPR005259">
    <property type="entry name" value="PriA"/>
</dbReference>
<feature type="binding site" evidence="8">
    <location>
        <position position="700"/>
    </location>
    <ligand>
        <name>Zn(2+)</name>
        <dbReference type="ChEBI" id="CHEBI:29105"/>
        <label>1</label>
    </ligand>
</feature>
<dbReference type="InterPro" id="IPR041222">
    <property type="entry name" value="PriA_3primeBD"/>
</dbReference>
<comment type="caution">
    <text evidence="11">The sequence shown here is derived from an EMBL/GenBank/DDBJ whole genome shotgun (WGS) entry which is preliminary data.</text>
</comment>
<comment type="similarity">
    <text evidence="8">Belongs to the helicase family. PriA subfamily.</text>
</comment>
<feature type="binding site" evidence="8">
    <location>
        <position position="854"/>
    </location>
    <ligand>
        <name>Zn(2+)</name>
        <dbReference type="ChEBI" id="CHEBI:29105"/>
        <label>2</label>
    </ligand>
</feature>
<dbReference type="InterPro" id="IPR042115">
    <property type="entry name" value="PriA_3primeBD_sf"/>
</dbReference>
<feature type="binding site" evidence="8">
    <location>
        <position position="851"/>
    </location>
    <ligand>
        <name>Zn(2+)</name>
        <dbReference type="ChEBI" id="CHEBI:29105"/>
        <label>2</label>
    </ligand>
</feature>
<evidence type="ECO:0000256" key="3">
    <source>
        <dbReference type="ARBA" id="ARBA00022723"/>
    </source>
</evidence>